<gene>
    <name evidence="10" type="ORF">RQP53_08250</name>
</gene>
<keyword evidence="5 8" id="KW-0812">Transmembrane</keyword>
<dbReference type="EMBL" id="JAVXZY010000002">
    <property type="protein sequence ID" value="MDT8999256.1"/>
    <property type="molecule type" value="Genomic_DNA"/>
</dbReference>
<feature type="transmembrane region" description="Helical" evidence="8">
    <location>
        <begin position="226"/>
        <end position="244"/>
    </location>
</feature>
<protein>
    <submittedName>
        <fullName evidence="10">Glycosyltransferase family 39 protein</fullName>
        <ecNumber evidence="10">2.4.-.-</ecNumber>
    </submittedName>
</protein>
<feature type="transmembrane region" description="Helical" evidence="8">
    <location>
        <begin position="106"/>
        <end position="128"/>
    </location>
</feature>
<accession>A0ABU3P9K5</accession>
<evidence type="ECO:0000256" key="2">
    <source>
        <dbReference type="ARBA" id="ARBA00022475"/>
    </source>
</evidence>
<keyword evidence="7 8" id="KW-0472">Membrane</keyword>
<evidence type="ECO:0000256" key="5">
    <source>
        <dbReference type="ARBA" id="ARBA00022692"/>
    </source>
</evidence>
<feature type="transmembrane region" description="Helical" evidence="8">
    <location>
        <begin position="280"/>
        <end position="300"/>
    </location>
</feature>
<keyword evidence="11" id="KW-1185">Reference proteome</keyword>
<comment type="caution">
    <text evidence="10">The sequence shown here is derived from an EMBL/GenBank/DDBJ whole genome shotgun (WGS) entry which is preliminary data.</text>
</comment>
<feature type="transmembrane region" description="Helical" evidence="8">
    <location>
        <begin position="184"/>
        <end position="214"/>
    </location>
</feature>
<evidence type="ECO:0000313" key="11">
    <source>
        <dbReference type="Proteomes" id="UP001246372"/>
    </source>
</evidence>
<dbReference type="GO" id="GO:0016757">
    <property type="term" value="F:glycosyltransferase activity"/>
    <property type="evidence" value="ECO:0007669"/>
    <property type="project" value="UniProtKB-KW"/>
</dbReference>
<dbReference type="EC" id="2.4.-.-" evidence="10"/>
<feature type="transmembrane region" description="Helical" evidence="8">
    <location>
        <begin position="43"/>
        <end position="61"/>
    </location>
</feature>
<feature type="transmembrane region" description="Helical" evidence="8">
    <location>
        <begin position="345"/>
        <end position="363"/>
    </location>
</feature>
<sequence length="535" mass="59664">MKPAIDPSLPFEPAASNAAPVGNRLRLGAWTIDLADARQMGRLTIAFLAFHLLLWVVLATISHRAPPWDNIEQLVWMQSLEWGYYKHPPFPTWWVHFWTSIFGREIWVTFFAAQLNVVLMLVLVWRIALHVTDPVRAFAATVLSSLLIYHGLHGIMANHNTLQLMPVALLLWLSLHAVRDGGWWRWALVGAAAALCLLTKYSALIWLAIIGAWLLQDQRMRSLRAWAGPLMALLVCAVLVGPHIEWLVREGAPSLSYVNQAVNGEHDASTMGHWGRLGNFLVIQLARALPLLLGVGLLRLMLRRAPRQLATGEPQRPEWRFVAIMTLGPVLLTSLLGVAGVKLGSAWAATFFIMLGVMAMRWIPAVVPAQLVKAVLIVGLVMELVLASGMAIGSGWLVDMTNRPARSNFPSVRLAKELDRIWAEQMQQPLRVIVGETWLAGNVSVRSRHQPMVFIDADPAKAPWIRPEMMRDCGALLVIDRRNQADPLDPRVNDLLLAAKRSGMVDIPWTRHESGPRLIVEWAIVEPANPNACPR</sequence>
<feature type="transmembrane region" description="Helical" evidence="8">
    <location>
        <begin position="375"/>
        <end position="398"/>
    </location>
</feature>
<reference evidence="10" key="1">
    <citation type="submission" date="2023-09" db="EMBL/GenBank/DDBJ databases">
        <title>Paucibacter sp. APW11 Genome sequencing and assembly.</title>
        <authorList>
            <person name="Kim I."/>
        </authorList>
    </citation>
    <scope>NUCLEOTIDE SEQUENCE</scope>
    <source>
        <strain evidence="10">APW11</strain>
    </source>
</reference>
<keyword evidence="4 10" id="KW-0808">Transferase</keyword>
<evidence type="ECO:0000256" key="6">
    <source>
        <dbReference type="ARBA" id="ARBA00022989"/>
    </source>
</evidence>
<dbReference type="RefSeq" id="WP_315649746.1">
    <property type="nucleotide sequence ID" value="NZ_JAVXZY010000002.1"/>
</dbReference>
<keyword evidence="3 10" id="KW-0328">Glycosyltransferase</keyword>
<organism evidence="10 11">
    <name type="scientific">Roseateles aquae</name>
    <dbReference type="NCBI Taxonomy" id="3077235"/>
    <lineage>
        <taxon>Bacteria</taxon>
        <taxon>Pseudomonadati</taxon>
        <taxon>Pseudomonadota</taxon>
        <taxon>Betaproteobacteria</taxon>
        <taxon>Burkholderiales</taxon>
        <taxon>Sphaerotilaceae</taxon>
        <taxon>Roseateles</taxon>
    </lineage>
</organism>
<name>A0ABU3P9K5_9BURK</name>
<keyword evidence="2" id="KW-1003">Cell membrane</keyword>
<dbReference type="Pfam" id="PF13231">
    <property type="entry name" value="PMT_2"/>
    <property type="match status" value="1"/>
</dbReference>
<feature type="transmembrane region" description="Helical" evidence="8">
    <location>
        <begin position="134"/>
        <end position="152"/>
    </location>
</feature>
<evidence type="ECO:0000256" key="1">
    <source>
        <dbReference type="ARBA" id="ARBA00004651"/>
    </source>
</evidence>
<evidence type="ECO:0000256" key="8">
    <source>
        <dbReference type="SAM" id="Phobius"/>
    </source>
</evidence>
<keyword evidence="6 8" id="KW-1133">Transmembrane helix</keyword>
<dbReference type="PANTHER" id="PTHR33908">
    <property type="entry name" value="MANNOSYLTRANSFERASE YKCB-RELATED"/>
    <property type="match status" value="1"/>
</dbReference>
<evidence type="ECO:0000256" key="7">
    <source>
        <dbReference type="ARBA" id="ARBA00023136"/>
    </source>
</evidence>
<feature type="transmembrane region" description="Helical" evidence="8">
    <location>
        <begin position="321"/>
        <end position="339"/>
    </location>
</feature>
<evidence type="ECO:0000313" key="10">
    <source>
        <dbReference type="EMBL" id="MDT8999256.1"/>
    </source>
</evidence>
<evidence type="ECO:0000256" key="3">
    <source>
        <dbReference type="ARBA" id="ARBA00022676"/>
    </source>
</evidence>
<dbReference type="Proteomes" id="UP001246372">
    <property type="component" value="Unassembled WGS sequence"/>
</dbReference>
<dbReference type="PANTHER" id="PTHR33908:SF9">
    <property type="entry name" value="BLL5595 PROTEIN"/>
    <property type="match status" value="1"/>
</dbReference>
<dbReference type="InterPro" id="IPR038731">
    <property type="entry name" value="RgtA/B/C-like"/>
</dbReference>
<feature type="domain" description="Glycosyltransferase RgtA/B/C/D-like" evidence="9">
    <location>
        <begin position="86"/>
        <end position="246"/>
    </location>
</feature>
<dbReference type="InterPro" id="IPR050297">
    <property type="entry name" value="LipidA_mod_glycosyltrf_83"/>
</dbReference>
<evidence type="ECO:0000256" key="4">
    <source>
        <dbReference type="ARBA" id="ARBA00022679"/>
    </source>
</evidence>
<comment type="subcellular location">
    <subcellularLocation>
        <location evidence="1">Cell membrane</location>
        <topology evidence="1">Multi-pass membrane protein</topology>
    </subcellularLocation>
</comment>
<evidence type="ECO:0000259" key="9">
    <source>
        <dbReference type="Pfam" id="PF13231"/>
    </source>
</evidence>
<proteinExistence type="predicted"/>